<organism evidence="3 4">
    <name type="scientific">Candidatus Dechloromonas phosphorivorans</name>
    <dbReference type="NCBI Taxonomy" id="2899244"/>
    <lineage>
        <taxon>Bacteria</taxon>
        <taxon>Pseudomonadati</taxon>
        <taxon>Pseudomonadota</taxon>
        <taxon>Betaproteobacteria</taxon>
        <taxon>Rhodocyclales</taxon>
        <taxon>Azonexaceae</taxon>
        <taxon>Dechloromonas</taxon>
    </lineage>
</organism>
<dbReference type="Proteomes" id="UP000739411">
    <property type="component" value="Unassembled WGS sequence"/>
</dbReference>
<feature type="coiled-coil region" evidence="1">
    <location>
        <begin position="273"/>
        <end position="300"/>
    </location>
</feature>
<reference evidence="3 4" key="1">
    <citation type="submission" date="2020-10" db="EMBL/GenBank/DDBJ databases">
        <title>Connecting structure to function with the recovery of over 1000 high-quality activated sludge metagenome-assembled genomes encoding full-length rRNA genes using long-read sequencing.</title>
        <authorList>
            <person name="Singleton C.M."/>
            <person name="Petriglieri F."/>
            <person name="Kristensen J.M."/>
            <person name="Kirkegaard R.H."/>
            <person name="Michaelsen T.Y."/>
            <person name="Andersen M.H."/>
            <person name="Karst S.M."/>
            <person name="Dueholm M.S."/>
            <person name="Nielsen P.H."/>
            <person name="Albertsen M."/>
        </authorList>
    </citation>
    <scope>NUCLEOTIDE SEQUENCE [LARGE SCALE GENOMIC DNA]</scope>
    <source>
        <strain evidence="3">EsbW_18-Q3-R4-48_BATAC.463</strain>
    </source>
</reference>
<evidence type="ECO:0000313" key="4">
    <source>
        <dbReference type="Proteomes" id="UP000739411"/>
    </source>
</evidence>
<feature type="region of interest" description="Disordered" evidence="2">
    <location>
        <begin position="153"/>
        <end position="218"/>
    </location>
</feature>
<evidence type="ECO:0000256" key="1">
    <source>
        <dbReference type="SAM" id="Coils"/>
    </source>
</evidence>
<proteinExistence type="predicted"/>
<name>A0A935KDY3_9RHOO</name>
<comment type="caution">
    <text evidence="3">The sequence shown here is derived from an EMBL/GenBank/DDBJ whole genome shotgun (WGS) entry which is preliminary data.</text>
</comment>
<feature type="compositionally biased region" description="Low complexity" evidence="2">
    <location>
        <begin position="179"/>
        <end position="209"/>
    </location>
</feature>
<dbReference type="AlphaFoldDB" id="A0A935KDY3"/>
<evidence type="ECO:0000256" key="2">
    <source>
        <dbReference type="SAM" id="MobiDB-lite"/>
    </source>
</evidence>
<protein>
    <submittedName>
        <fullName evidence="3">Uncharacterized protein</fullName>
    </submittedName>
</protein>
<sequence length="339" mass="34778">MRCTPCSKKQIEADPDGLLGLCKLVESSSRQVFGKNAVKKLIESGGVIAMELAGLGTAYDLLRSNSDARSKASEDRQAKRLGEMQDAIKRLQAMPTPKQMAKQDSMSRVDMLKKRLEVLKAMLLHASPEQARTLARELKNIAKELSSVAKSLGGNAQGAVSTPTGAAVASGATDDTGNASAEAPSEASAATDTTAVDQAASSASDAAQTNGGQAKTEADAAAAASSAVGTADARQAGQGDGDGDLRAVLQDAKKLLKEVMGMLKAKMALAANAARASKEEKQAKLDLQSVEKSLADMEKSLALSSSELYSAQGDFESANVGGGFAVSVSVSGLNVNVSA</sequence>
<gene>
    <name evidence="3" type="ORF">IPJ38_19320</name>
</gene>
<dbReference type="EMBL" id="JADJMS010000047">
    <property type="protein sequence ID" value="MBK7416921.1"/>
    <property type="molecule type" value="Genomic_DNA"/>
</dbReference>
<evidence type="ECO:0000313" key="3">
    <source>
        <dbReference type="EMBL" id="MBK7416921.1"/>
    </source>
</evidence>
<accession>A0A935KDY3</accession>
<keyword evidence="1" id="KW-0175">Coiled coil</keyword>